<evidence type="ECO:0000313" key="4">
    <source>
        <dbReference type="EMBL" id="ABO93696.1"/>
    </source>
</evidence>
<name>A4RQK3_OSTLU</name>
<feature type="region of interest" description="Disordered" evidence="1">
    <location>
        <begin position="2120"/>
        <end position="2142"/>
    </location>
</feature>
<keyword evidence="5" id="KW-1185">Reference proteome</keyword>
<feature type="domain" description="URB1 C-terminal" evidence="3">
    <location>
        <begin position="1606"/>
        <end position="1795"/>
    </location>
</feature>
<dbReference type="InterPro" id="IPR021714">
    <property type="entry name" value="URB1_N"/>
</dbReference>
<feature type="region of interest" description="Disordered" evidence="1">
    <location>
        <begin position="1534"/>
        <end position="1560"/>
    </location>
</feature>
<feature type="domain" description="URB1 N-terminal" evidence="2">
    <location>
        <begin position="26"/>
        <end position="297"/>
    </location>
</feature>
<organism evidence="4 5">
    <name type="scientific">Ostreococcus lucimarinus (strain CCE9901)</name>
    <dbReference type="NCBI Taxonomy" id="436017"/>
    <lineage>
        <taxon>Eukaryota</taxon>
        <taxon>Viridiplantae</taxon>
        <taxon>Chlorophyta</taxon>
        <taxon>Mamiellophyceae</taxon>
        <taxon>Mamiellales</taxon>
        <taxon>Bathycoccaceae</taxon>
        <taxon>Ostreococcus</taxon>
    </lineage>
</organism>
<dbReference type="PANTHER" id="PTHR13500:SF0">
    <property type="entry name" value="NUCLEOLAR PRE-RIBOSOMAL-ASSOCIATED PROTEIN 1"/>
    <property type="match status" value="1"/>
</dbReference>
<accession>A4RQK3</accession>
<dbReference type="STRING" id="436017.A4RQK3"/>
<dbReference type="eggNOG" id="KOG1791">
    <property type="taxonomic scope" value="Eukaryota"/>
</dbReference>
<dbReference type="InterPro" id="IPR032436">
    <property type="entry name" value="URB1_C"/>
</dbReference>
<dbReference type="KEGG" id="olu:OSTLU_13608"/>
<dbReference type="GO" id="GO:0000463">
    <property type="term" value="P:maturation of LSU-rRNA from tricistronic rRNA transcript (SSU-rRNA, 5.8S rRNA, LSU-rRNA)"/>
    <property type="evidence" value="ECO:0007669"/>
    <property type="project" value="TreeGrafter"/>
</dbReference>
<dbReference type="OMA" id="EVGNPRM"/>
<proteinExistence type="predicted"/>
<gene>
    <name evidence="4" type="ORF">OSTLU_13608</name>
</gene>
<dbReference type="HOGENOM" id="CLU_231870_0_0_1"/>
<dbReference type="InterPro" id="IPR016024">
    <property type="entry name" value="ARM-type_fold"/>
</dbReference>
<dbReference type="OrthoDB" id="497851at2759"/>
<dbReference type="SUPFAM" id="SSF48371">
    <property type="entry name" value="ARM repeat"/>
    <property type="match status" value="1"/>
</dbReference>
<protein>
    <submittedName>
        <fullName evidence="4">Uncharacterized protein</fullName>
    </submittedName>
</protein>
<dbReference type="EMBL" id="CP000581">
    <property type="protein sequence ID" value="ABO93696.1"/>
    <property type="molecule type" value="Genomic_DNA"/>
</dbReference>
<evidence type="ECO:0000259" key="2">
    <source>
        <dbReference type="Pfam" id="PF11707"/>
    </source>
</evidence>
<feature type="compositionally biased region" description="Basic residues" evidence="1">
    <location>
        <begin position="2130"/>
        <end position="2142"/>
    </location>
</feature>
<dbReference type="GeneID" id="4999498"/>
<dbReference type="RefSeq" id="XP_001415404.1">
    <property type="nucleotide sequence ID" value="XM_001415367.1"/>
</dbReference>
<reference evidence="4 5" key="1">
    <citation type="journal article" date="2007" name="Proc. Natl. Acad. Sci. U.S.A.">
        <title>The tiny eukaryote Ostreococcus provides genomic insights into the paradox of plankton speciation.</title>
        <authorList>
            <person name="Palenik B."/>
            <person name="Grimwood J."/>
            <person name="Aerts A."/>
            <person name="Rouze P."/>
            <person name="Salamov A."/>
            <person name="Putnam N."/>
            <person name="Dupont C."/>
            <person name="Jorgensen R."/>
            <person name="Derelle E."/>
            <person name="Rombauts S."/>
            <person name="Zhou K."/>
            <person name="Otillar R."/>
            <person name="Merchant S.S."/>
            <person name="Podell S."/>
            <person name="Gaasterland T."/>
            <person name="Napoli C."/>
            <person name="Gendler K."/>
            <person name="Manuell A."/>
            <person name="Tai V."/>
            <person name="Vallon O."/>
            <person name="Piganeau G."/>
            <person name="Jancek S."/>
            <person name="Heijde M."/>
            <person name="Jabbari K."/>
            <person name="Bowler C."/>
            <person name="Lohr M."/>
            <person name="Robbens S."/>
            <person name="Werner G."/>
            <person name="Dubchak I."/>
            <person name="Pazour G.J."/>
            <person name="Ren Q."/>
            <person name="Paulsen I."/>
            <person name="Delwiche C."/>
            <person name="Schmutz J."/>
            <person name="Rokhsar D."/>
            <person name="Van de Peer Y."/>
            <person name="Moreau H."/>
            <person name="Grigoriev I.V."/>
        </authorList>
    </citation>
    <scope>NUCLEOTIDE SEQUENCE [LARGE SCALE GENOMIC DNA]</scope>
    <source>
        <strain evidence="4 5">CCE9901</strain>
    </source>
</reference>
<dbReference type="PANTHER" id="PTHR13500">
    <property type="entry name" value="NUCLEOLAR PRERIBOSOMAL-ASSOCIATED PROTEIN 1"/>
    <property type="match status" value="1"/>
</dbReference>
<sequence>MCGTMMTRGRDDAGEGTSTRERLALDSLARAIMTRRMRHVYGHLGSGVRVRVNAALILLAAIVGRGKRNAAELFRTFDFSLAALPKIASPPREVRDGGVSSKRKKEPSDVLAGSTRRAFCEFVLAFFSTKDRALLRPVLAQRVLFGNVARFAAGDEAEMQFRMLEVMKEDVMASDSGIPARLRAALFGDVTLEQLATIAGQSEDEESTSGRVAAMATRVLSELFTDPAHGLVPDGSTTSSKKCASVVRLLQKLRPIECDAHLKILLLACETHPLLATMYLPGAKYTLEPRLSAHWLNSASLLGRIAVAAGKDAASSAAAARLEASSVVGESEGSAFIKAVLPPGVSKQTLSKGLAHSSPIIRHGSLCLLVQVTRAVAARLTHLDAAIVDARNSGSDQIWRVEELASYARLAATTYLPEIQSIMTAYTASKGLSTSEKEATAALLARCHALNAMATQISVIPETLVDAKVDVNKLLPTNDPTSLAPAELAAVVRVLCSARGLKEAAGDDVSTTTTLIQESGVNQGHLLSVLRVVIFATSPDARASARRLAKHYLVTSGALDGRTAEADVWIDKLTSFKVDGFEYSRDVLMSCTEFLAEATTAAARRRFKHDSVIQTALKETKDNRPERYVVEDLSDDYLNAATLSVSALAVTACESIVKVLKSEKRDSAFKLSVSAYAASALMSIVQTSFDPWALASIALEAISDEVAGAYVAMGSLREFLCNCTSETVEQQLVPRSGSVPRGKRPNEWSISELSEALGHLASLSPEDRGLVLFCAHAHIPTIGFISAELACLTLYGTVNTVDENVELTTALVNSLAAADVIAACASGPRPVLGMSMTHASPAYELCSRAIAMCPLREVVRTSRALVFWCKWNHARGDAKTTSRLIELCKVVLSRARQECHDLLREVQVVLLATTAMYAILDDSTSSAVSDLVMFGAALACDGKGELYRPYVLRSVESLTSTINAKFQKVSKIGSLNVSLVALASNEQKLSLLEMSEANSMPEVAVLIAEAVVDAPSSSSPVRMHAVRFAVRIALSEASTDSLVRTSCRVAKAAIDSLHALESREVLSGRAPDFAAVPEALDLVQSVVNDHSSEARVQLAASFLAHSESLASWYLTDVSTKSLSHDDLFKLLPLSERAMCWNALYHTTPNAEDLATEYRNLLIDACFEDGDVISSSISNHAVGTLVSCLQIAPFSADSSEYERFVERATPPQGWTRESDIEIIRAQIAVRVFVESDALDEKLRLVTCLLQSLAALTPTNKMIKRDASAEKYLAESLTRALDEIQRRPLSSPSAPVLNRLVNACEAFILQSIAHRFRSHRRFGVIGRIGAVLNELQSIRTQTHLGMQTLAEGVVSQIVAHPLFTRVLTTGSSDDDATLPANVRDMPITVKSIIEVVEDTSAFETGAVASNSSELKLELLRVLNSFWKLQDANGANETIACRKWRAERANTLITLASGYGATMSETDRVAQDLMLAIDASTGGGALRSLGYLWGESVTHFVKATIAIRRNENESYDVEDLLYSEPSPALVASAIREGSPPDARRAAATANRYPVTRSTPPSTAMVSDETLDECVSFGYDPSWVLPFALRSLMTDAMDPREAIAWGLAPLAAAALSSHDEATRRVAYAILSTLEHRVSDPMMSFRERTQVLACLSAIRNATSEALIRWPSPSAVLTAECMISCLYPELDTFLPLQRQLNKRAALDLDGLPMFLPMLNSGDVDARQHRFWILRLLRASLKDDVDATMFRKTFALEVVMSHYSTTLAEPFVRFLMLDLISRACAVQFAARPLVEGGGLIAWLASVARAACVDDEHGIRSGESSNLRAATARKAVEALVALIRQKGSIYLGPTGTAADYLSALQTIRGALLRGDAPSHAEIASRRAALGPYLKLHIEIAERLRRRIAEVGDPVEIARLCRAADEAPNAAALRDDMFRVVVTSEGGGQYAKRCTRETSRALADAVTFSASWAAAHAADVSERVSKRAGEDAFEATARWCASALANGGASFVNALMSAHECGGVVRFANIMTACERASCDAARRELRLPCLAARLYLLRAAQAFADESTSEADAAMKRAIADDKTDDFVAGGALDRAVAATAAGDATAFVFATARLRAAFAGVGFARARDDANDENQPSKKKPKKSRVALR</sequence>
<dbReference type="Proteomes" id="UP000001568">
    <property type="component" value="Chromosome 1"/>
</dbReference>
<dbReference type="Pfam" id="PF16201">
    <property type="entry name" value="NopRA1"/>
    <property type="match status" value="1"/>
</dbReference>
<dbReference type="Pfam" id="PF11707">
    <property type="entry name" value="Npa1"/>
    <property type="match status" value="1"/>
</dbReference>
<evidence type="ECO:0000313" key="5">
    <source>
        <dbReference type="Proteomes" id="UP000001568"/>
    </source>
</evidence>
<dbReference type="InterPro" id="IPR039844">
    <property type="entry name" value="URB1"/>
</dbReference>
<evidence type="ECO:0000256" key="1">
    <source>
        <dbReference type="SAM" id="MobiDB-lite"/>
    </source>
</evidence>
<evidence type="ECO:0000259" key="3">
    <source>
        <dbReference type="Pfam" id="PF16201"/>
    </source>
</evidence>
<dbReference type="GO" id="GO:0005730">
    <property type="term" value="C:nucleolus"/>
    <property type="evidence" value="ECO:0007669"/>
    <property type="project" value="TreeGrafter"/>
</dbReference>
<dbReference type="GO" id="GO:0000466">
    <property type="term" value="P:maturation of 5.8S rRNA from tricistronic rRNA transcript (SSU-rRNA, 5.8S rRNA, LSU-rRNA)"/>
    <property type="evidence" value="ECO:0007669"/>
    <property type="project" value="TreeGrafter"/>
</dbReference>
<dbReference type="Gramene" id="ABO93696">
    <property type="protein sequence ID" value="ABO93696"/>
    <property type="gene ID" value="OSTLU_13608"/>
</dbReference>